<keyword evidence="1" id="KW-0472">Membrane</keyword>
<dbReference type="PANTHER" id="PTHR35893">
    <property type="entry name" value="INNER MEMBRANE PROTEIN-RELATED"/>
    <property type="match status" value="1"/>
</dbReference>
<organism evidence="3 4">
    <name type="scientific">Oxalicibacterium faecigallinarum</name>
    <dbReference type="NCBI Taxonomy" id="573741"/>
    <lineage>
        <taxon>Bacteria</taxon>
        <taxon>Pseudomonadati</taxon>
        <taxon>Pseudomonadota</taxon>
        <taxon>Betaproteobacteria</taxon>
        <taxon>Burkholderiales</taxon>
        <taxon>Oxalobacteraceae</taxon>
        <taxon>Oxalicibacterium</taxon>
    </lineage>
</organism>
<reference evidence="4" key="1">
    <citation type="journal article" date="2019" name="Int. J. Syst. Evol. Microbiol.">
        <title>The Global Catalogue of Microorganisms (GCM) 10K type strain sequencing project: providing services to taxonomists for standard genome sequencing and annotation.</title>
        <authorList>
            <consortium name="The Broad Institute Genomics Platform"/>
            <consortium name="The Broad Institute Genome Sequencing Center for Infectious Disease"/>
            <person name="Wu L."/>
            <person name="Ma J."/>
        </authorList>
    </citation>
    <scope>NUCLEOTIDE SEQUENCE [LARGE SCALE GENOMIC DNA]</scope>
    <source>
        <strain evidence="4">CCM 2767</strain>
    </source>
</reference>
<dbReference type="PANTHER" id="PTHR35893:SF3">
    <property type="entry name" value="INNER MEMBRANE PROTEIN"/>
    <property type="match status" value="1"/>
</dbReference>
<dbReference type="EMBL" id="BMDI01000001">
    <property type="protein sequence ID" value="GGI16136.1"/>
    <property type="molecule type" value="Genomic_DNA"/>
</dbReference>
<proteinExistence type="predicted"/>
<feature type="transmembrane region" description="Helical" evidence="1">
    <location>
        <begin position="79"/>
        <end position="97"/>
    </location>
</feature>
<keyword evidence="1" id="KW-0812">Transmembrane</keyword>
<protein>
    <submittedName>
        <fullName evidence="3">Membrane protein</fullName>
    </submittedName>
</protein>
<dbReference type="Proteomes" id="UP000642180">
    <property type="component" value="Unassembled WGS sequence"/>
</dbReference>
<dbReference type="GO" id="GO:0043022">
    <property type="term" value="F:ribosome binding"/>
    <property type="evidence" value="ECO:0007669"/>
    <property type="project" value="InterPro"/>
</dbReference>
<feature type="domain" description="DUF883" evidence="2">
    <location>
        <begin position="70"/>
        <end position="99"/>
    </location>
</feature>
<accession>A0A8J3AT73</accession>
<name>A0A8J3AT73_9BURK</name>
<keyword evidence="1" id="KW-1133">Transmembrane helix</keyword>
<dbReference type="InterPro" id="IPR010279">
    <property type="entry name" value="YqjD/ElaB"/>
</dbReference>
<evidence type="ECO:0000259" key="2">
    <source>
        <dbReference type="Pfam" id="PF19029"/>
    </source>
</evidence>
<evidence type="ECO:0000256" key="1">
    <source>
        <dbReference type="SAM" id="Phobius"/>
    </source>
</evidence>
<gene>
    <name evidence="3" type="ORF">GCM10008066_02450</name>
</gene>
<sequence length="99" mass="10564">MNAKVEDIADDVKNLQKDTKALAREAQAEAVEKAGELSKKCADFFNSALAAAKEVPSVAAARTKEVAATTDDYVHENPWRAVAISAGVGLLFGFLISRK</sequence>
<evidence type="ECO:0000313" key="4">
    <source>
        <dbReference type="Proteomes" id="UP000642180"/>
    </source>
</evidence>
<keyword evidence="4" id="KW-1185">Reference proteome</keyword>
<dbReference type="Pfam" id="PF19029">
    <property type="entry name" value="DUF883_C"/>
    <property type="match status" value="1"/>
</dbReference>
<comment type="caution">
    <text evidence="3">The sequence shown here is derived from an EMBL/GenBank/DDBJ whole genome shotgun (WGS) entry which is preliminary data.</text>
</comment>
<evidence type="ECO:0000313" key="3">
    <source>
        <dbReference type="EMBL" id="GGI16136.1"/>
    </source>
</evidence>
<dbReference type="RefSeq" id="WP_188379460.1">
    <property type="nucleotide sequence ID" value="NZ_BMDI01000001.1"/>
</dbReference>
<dbReference type="AlphaFoldDB" id="A0A8J3AT73"/>
<dbReference type="InterPro" id="IPR043605">
    <property type="entry name" value="DUF883_C"/>
</dbReference>